<dbReference type="EMBL" id="AY714828">
    <property type="protein sequence ID" value="AAU82645.1"/>
    <property type="molecule type" value="Genomic_DNA"/>
</dbReference>
<name>Q64D82_UNCAG</name>
<protein>
    <submittedName>
        <fullName evidence="1">Uncharacterized protein</fullName>
    </submittedName>
</protein>
<sequence>MLLIVPYLAKAGETIAEKAGQAVWDSFAEKAKALYESLKAKFAGDEDAATALKQLENKPDSEGRQAALKEVLEEKIQADPTFAEMLRQLVPEVKQSGGDTITQTLTIYSEQVGKVIQIGKARDVDIS</sequence>
<accession>Q64D82</accession>
<evidence type="ECO:0000313" key="1">
    <source>
        <dbReference type="EMBL" id="AAU82645.1"/>
    </source>
</evidence>
<reference evidence="1" key="2">
    <citation type="submission" date="2004-08" db="EMBL/GenBank/DDBJ databases">
        <authorList>
            <person name="Putnam N."/>
            <person name="Detter J.C."/>
            <person name="Richardson P.M."/>
            <person name="Rokhsar D."/>
        </authorList>
    </citation>
    <scope>NUCLEOTIDE SEQUENCE</scope>
</reference>
<organism evidence="1">
    <name type="scientific">Uncultured archaeon GZfos26G2</name>
    <dbReference type="NCBI Taxonomy" id="3386331"/>
    <lineage>
        <taxon>Archaea</taxon>
        <taxon>Methanobacteriati</taxon>
        <taxon>Methanobacteriota</taxon>
        <taxon>Stenosarchaea group</taxon>
        <taxon>Methanomicrobia</taxon>
        <taxon>Candidatus Methanophagales</taxon>
        <taxon>Candidatus Methanophagaceae</taxon>
        <taxon>Candidatus Methanophaga</taxon>
    </lineage>
</organism>
<reference evidence="1" key="1">
    <citation type="journal article" date="2004" name="Science">
        <title>Reverse methanogenesis: testing the hypothesis with environmental genomics.</title>
        <authorList>
            <person name="Hallam S.J."/>
            <person name="Putnam N."/>
            <person name="Preston C.M."/>
            <person name="Detter J.C."/>
            <person name="Rokhsar D."/>
            <person name="Richardson P.M."/>
            <person name="DeLong E.F."/>
        </authorList>
    </citation>
    <scope>NUCLEOTIDE SEQUENCE</scope>
</reference>
<proteinExistence type="predicted"/>
<gene>
    <name evidence="1" type="ORF">GZ18H11_18</name>
</gene>
<dbReference type="AlphaFoldDB" id="Q64D82"/>